<organism evidence="5 6">
    <name type="scientific">Nocardioides baekrokdamisoli</name>
    <dbReference type="NCBI Taxonomy" id="1804624"/>
    <lineage>
        <taxon>Bacteria</taxon>
        <taxon>Bacillati</taxon>
        <taxon>Actinomycetota</taxon>
        <taxon>Actinomycetes</taxon>
        <taxon>Propionibacteriales</taxon>
        <taxon>Nocardioidaceae</taxon>
        <taxon>Nocardioides</taxon>
    </lineage>
</organism>
<evidence type="ECO:0000313" key="6">
    <source>
        <dbReference type="Proteomes" id="UP000271573"/>
    </source>
</evidence>
<dbReference type="GO" id="GO:0016020">
    <property type="term" value="C:membrane"/>
    <property type="evidence" value="ECO:0007669"/>
    <property type="project" value="TreeGrafter"/>
</dbReference>
<evidence type="ECO:0000313" key="5">
    <source>
        <dbReference type="EMBL" id="BBH16846.1"/>
    </source>
</evidence>
<name>A0A3G9IER4_9ACTN</name>
<keyword evidence="6" id="KW-1185">Reference proteome</keyword>
<dbReference type="InterPro" id="IPR036291">
    <property type="entry name" value="NAD(P)-bd_dom_sf"/>
</dbReference>
<evidence type="ECO:0000256" key="2">
    <source>
        <dbReference type="ARBA" id="ARBA00023002"/>
    </source>
</evidence>
<dbReference type="InterPro" id="IPR057326">
    <property type="entry name" value="KR_dom"/>
</dbReference>
<proteinExistence type="inferred from homology"/>
<dbReference type="InterPro" id="IPR020904">
    <property type="entry name" value="Sc_DH/Rdtase_CS"/>
</dbReference>
<dbReference type="PANTHER" id="PTHR44196">
    <property type="entry name" value="DEHYDROGENASE/REDUCTASE SDR FAMILY MEMBER 7B"/>
    <property type="match status" value="1"/>
</dbReference>
<dbReference type="Gene3D" id="3.40.50.720">
    <property type="entry name" value="NAD(P)-binding Rossmann-like Domain"/>
    <property type="match status" value="1"/>
</dbReference>
<dbReference type="GO" id="GO:0016491">
    <property type="term" value="F:oxidoreductase activity"/>
    <property type="evidence" value="ECO:0007669"/>
    <property type="project" value="UniProtKB-KW"/>
</dbReference>
<dbReference type="PROSITE" id="PS00061">
    <property type="entry name" value="ADH_SHORT"/>
    <property type="match status" value="1"/>
</dbReference>
<protein>
    <submittedName>
        <fullName evidence="5">Putative oxidoreductase SadH</fullName>
    </submittedName>
</protein>
<evidence type="ECO:0000256" key="3">
    <source>
        <dbReference type="RuleBase" id="RU000363"/>
    </source>
</evidence>
<dbReference type="PRINTS" id="PR00080">
    <property type="entry name" value="SDRFAMILY"/>
</dbReference>
<evidence type="ECO:0000256" key="1">
    <source>
        <dbReference type="ARBA" id="ARBA00006484"/>
    </source>
</evidence>
<dbReference type="Pfam" id="PF00106">
    <property type="entry name" value="adh_short"/>
    <property type="match status" value="1"/>
</dbReference>
<comment type="similarity">
    <text evidence="1 3">Belongs to the short-chain dehydrogenases/reductases (SDR) family.</text>
</comment>
<dbReference type="SUPFAM" id="SSF51735">
    <property type="entry name" value="NAD(P)-binding Rossmann-fold domains"/>
    <property type="match status" value="1"/>
</dbReference>
<gene>
    <name evidence="5" type="primary">sadH</name>
    <name evidence="5" type="ORF">Back2_11330</name>
</gene>
<evidence type="ECO:0000259" key="4">
    <source>
        <dbReference type="SMART" id="SM00822"/>
    </source>
</evidence>
<keyword evidence="2" id="KW-0560">Oxidoreductase</keyword>
<feature type="domain" description="Ketoreductase" evidence="4">
    <location>
        <begin position="26"/>
        <end position="213"/>
    </location>
</feature>
<dbReference type="PRINTS" id="PR00081">
    <property type="entry name" value="GDHRDH"/>
</dbReference>
<dbReference type="SMART" id="SM00822">
    <property type="entry name" value="PKS_KR"/>
    <property type="match status" value="1"/>
</dbReference>
<dbReference type="KEGG" id="nbe:Back2_11330"/>
<dbReference type="PANTHER" id="PTHR44196:SF1">
    <property type="entry name" value="DEHYDROGENASE_REDUCTASE SDR FAMILY MEMBER 7B"/>
    <property type="match status" value="1"/>
</dbReference>
<sequence length="296" mass="31145">MGSVTHRDKYPRHCVASIGMKTLKDKVVVITGAGSGIGRALAINCAKRGSLLALSDVNEIGLAETRDLAVAAGAAKVRTDKLDVADRAAFEAYAKAVIKDFGRVNVVINNAGVALAGDFVDLELTDIDWILGINLFGVIHGTKFFLPAIIESGDGHVVNISSLFGLVSMPGQSAYNASKYAVRGLTEALREEMLIAGNKVGVTAVHPGGIKTAIARNARTSAKEDAAATAKLFDEVLARTTPESAAETIVKGILKNQARVLVGLDAHAIHNFGKFTGSKYQDIIALGAKRVMPKKI</sequence>
<dbReference type="AlphaFoldDB" id="A0A3G9IER4"/>
<dbReference type="EMBL" id="AP019307">
    <property type="protein sequence ID" value="BBH16846.1"/>
    <property type="molecule type" value="Genomic_DNA"/>
</dbReference>
<dbReference type="Proteomes" id="UP000271573">
    <property type="component" value="Chromosome"/>
</dbReference>
<dbReference type="InterPro" id="IPR002347">
    <property type="entry name" value="SDR_fam"/>
</dbReference>
<reference evidence="5 6" key="1">
    <citation type="submission" date="2018-11" db="EMBL/GenBank/DDBJ databases">
        <title>Complete genome sequence of Nocardioides baekrokdamisoli strain KCTC 39748.</title>
        <authorList>
            <person name="Kang S.W."/>
            <person name="Lee K.C."/>
            <person name="Kim K.K."/>
            <person name="Kim J.S."/>
            <person name="Kim D.S."/>
            <person name="Ko S.H."/>
            <person name="Yang S.H."/>
            <person name="Shin Y.K."/>
            <person name="Lee J.S."/>
        </authorList>
    </citation>
    <scope>NUCLEOTIDE SEQUENCE [LARGE SCALE GENOMIC DNA]</scope>
    <source>
        <strain evidence="5 6">KCTC 39748</strain>
    </source>
</reference>
<accession>A0A3G9IER4</accession>